<name>A0A5N6N164_9ASTR</name>
<dbReference type="Proteomes" id="UP000326396">
    <property type="component" value="Linkage Group LG4"/>
</dbReference>
<reference evidence="2 3" key="1">
    <citation type="submission" date="2019-05" db="EMBL/GenBank/DDBJ databases">
        <title>Mikania micrantha, genome provides insights into the molecular mechanism of rapid growth.</title>
        <authorList>
            <person name="Liu B."/>
        </authorList>
    </citation>
    <scope>NUCLEOTIDE SEQUENCE [LARGE SCALE GENOMIC DNA]</scope>
    <source>
        <strain evidence="2">NLD-2019</strain>
        <tissue evidence="2">Leaf</tissue>
    </source>
</reference>
<gene>
    <name evidence="2" type="ORF">E3N88_28638</name>
</gene>
<feature type="compositionally biased region" description="Polar residues" evidence="1">
    <location>
        <begin position="238"/>
        <end position="247"/>
    </location>
</feature>
<keyword evidence="3" id="KW-1185">Reference proteome</keyword>
<feature type="region of interest" description="Disordered" evidence="1">
    <location>
        <begin position="232"/>
        <end position="258"/>
    </location>
</feature>
<comment type="caution">
    <text evidence="2">The sequence shown here is derived from an EMBL/GenBank/DDBJ whole genome shotgun (WGS) entry which is preliminary data.</text>
</comment>
<protein>
    <submittedName>
        <fullName evidence="2">Uncharacterized protein</fullName>
    </submittedName>
</protein>
<dbReference type="AlphaFoldDB" id="A0A5N6N164"/>
<evidence type="ECO:0000313" key="3">
    <source>
        <dbReference type="Proteomes" id="UP000326396"/>
    </source>
</evidence>
<dbReference type="OrthoDB" id="1910266at2759"/>
<evidence type="ECO:0000256" key="1">
    <source>
        <dbReference type="SAM" id="MobiDB-lite"/>
    </source>
</evidence>
<proteinExistence type="predicted"/>
<evidence type="ECO:0000313" key="2">
    <source>
        <dbReference type="EMBL" id="KAD4180047.1"/>
    </source>
</evidence>
<accession>A0A5N6N164</accession>
<dbReference type="EMBL" id="SZYD01000014">
    <property type="protein sequence ID" value="KAD4180047.1"/>
    <property type="molecule type" value="Genomic_DNA"/>
</dbReference>
<organism evidence="2 3">
    <name type="scientific">Mikania micrantha</name>
    <name type="common">bitter vine</name>
    <dbReference type="NCBI Taxonomy" id="192012"/>
    <lineage>
        <taxon>Eukaryota</taxon>
        <taxon>Viridiplantae</taxon>
        <taxon>Streptophyta</taxon>
        <taxon>Embryophyta</taxon>
        <taxon>Tracheophyta</taxon>
        <taxon>Spermatophyta</taxon>
        <taxon>Magnoliopsida</taxon>
        <taxon>eudicotyledons</taxon>
        <taxon>Gunneridae</taxon>
        <taxon>Pentapetalae</taxon>
        <taxon>asterids</taxon>
        <taxon>campanulids</taxon>
        <taxon>Asterales</taxon>
        <taxon>Asteraceae</taxon>
        <taxon>Asteroideae</taxon>
        <taxon>Heliantheae alliance</taxon>
        <taxon>Eupatorieae</taxon>
        <taxon>Mikania</taxon>
    </lineage>
</organism>
<sequence>MDQNQPNIVDCETSTKKNKTTIVWDGATFKEFINACIVELRKDFANFRDANLDIYETHYAPLFRDCVAIRDQTMSPLQFQKTTNPNEFHEEVNIKGKGINVEVNLDGDEDIFNNFMGSNSCKRKKSREAINRSTKSKTSSFEEKLDVVLDALTSKSTQKNSLNNPSPTISDCMKIVIAFPDFNEAHGCMSKFVQESFNDSGETIHKHLHIVLAVVLKMSADIIKPPVNFNDEAEEESYNPTEIGSSNEVHDEGPTTHRTNINDLYMAAVRDIIAQEIIESQV</sequence>